<dbReference type="Gene3D" id="1.20.1280.50">
    <property type="match status" value="1"/>
</dbReference>
<protein>
    <recommendedName>
        <fullName evidence="2">F-box domain-containing protein</fullName>
    </recommendedName>
</protein>
<comment type="caution">
    <text evidence="3">The sequence shown here is derived from an EMBL/GenBank/DDBJ whole genome shotgun (WGS) entry which is preliminary data.</text>
</comment>
<dbReference type="Pfam" id="PF12937">
    <property type="entry name" value="F-box-like"/>
    <property type="match status" value="1"/>
</dbReference>
<gene>
    <name evidence="3" type="ORF">WJX73_003342</name>
</gene>
<dbReference type="AlphaFoldDB" id="A0AAW1P4H3"/>
<dbReference type="SUPFAM" id="SSF52058">
    <property type="entry name" value="L domain-like"/>
    <property type="match status" value="1"/>
</dbReference>
<dbReference type="PROSITE" id="PS50181">
    <property type="entry name" value="FBOX"/>
    <property type="match status" value="1"/>
</dbReference>
<feature type="domain" description="F-box" evidence="2">
    <location>
        <begin position="9"/>
        <end position="57"/>
    </location>
</feature>
<name>A0AAW1P4H3_9CHLO</name>
<dbReference type="InterPro" id="IPR001810">
    <property type="entry name" value="F-box_dom"/>
</dbReference>
<organism evidence="3 4">
    <name type="scientific">Symbiochloris irregularis</name>
    <dbReference type="NCBI Taxonomy" id="706552"/>
    <lineage>
        <taxon>Eukaryota</taxon>
        <taxon>Viridiplantae</taxon>
        <taxon>Chlorophyta</taxon>
        <taxon>core chlorophytes</taxon>
        <taxon>Trebouxiophyceae</taxon>
        <taxon>Trebouxiales</taxon>
        <taxon>Trebouxiaceae</taxon>
        <taxon>Symbiochloris</taxon>
    </lineage>
</organism>
<dbReference type="Gene3D" id="3.80.10.10">
    <property type="entry name" value="Ribonuclease Inhibitor"/>
    <property type="match status" value="1"/>
</dbReference>
<proteinExistence type="predicted"/>
<reference evidence="3 4" key="1">
    <citation type="journal article" date="2024" name="Nat. Commun.">
        <title>Phylogenomics reveals the evolutionary origins of lichenization in chlorophyte algae.</title>
        <authorList>
            <person name="Puginier C."/>
            <person name="Libourel C."/>
            <person name="Otte J."/>
            <person name="Skaloud P."/>
            <person name="Haon M."/>
            <person name="Grisel S."/>
            <person name="Petersen M."/>
            <person name="Berrin J.G."/>
            <person name="Delaux P.M."/>
            <person name="Dal Grande F."/>
            <person name="Keller J."/>
        </authorList>
    </citation>
    <scope>NUCLEOTIDE SEQUENCE [LARGE SCALE GENOMIC DNA]</scope>
    <source>
        <strain evidence="3 4">SAG 2036</strain>
    </source>
</reference>
<dbReference type="GO" id="GO:0005930">
    <property type="term" value="C:axoneme"/>
    <property type="evidence" value="ECO:0007669"/>
    <property type="project" value="UniProtKB-SubCell"/>
</dbReference>
<dbReference type="Proteomes" id="UP001465755">
    <property type="component" value="Unassembled WGS sequence"/>
</dbReference>
<evidence type="ECO:0000313" key="4">
    <source>
        <dbReference type="Proteomes" id="UP001465755"/>
    </source>
</evidence>
<dbReference type="SUPFAM" id="SSF81383">
    <property type="entry name" value="F-box domain"/>
    <property type="match status" value="1"/>
</dbReference>
<accession>A0AAW1P4H3</accession>
<evidence type="ECO:0000313" key="3">
    <source>
        <dbReference type="EMBL" id="KAK9803054.1"/>
    </source>
</evidence>
<dbReference type="EMBL" id="JALJOQ010000063">
    <property type="protein sequence ID" value="KAK9803054.1"/>
    <property type="molecule type" value="Genomic_DNA"/>
</dbReference>
<dbReference type="InterPro" id="IPR036047">
    <property type="entry name" value="F-box-like_dom_sf"/>
</dbReference>
<dbReference type="InterPro" id="IPR032675">
    <property type="entry name" value="LRR_dom_sf"/>
</dbReference>
<evidence type="ECO:0000256" key="1">
    <source>
        <dbReference type="ARBA" id="ARBA00004430"/>
    </source>
</evidence>
<evidence type="ECO:0000259" key="2">
    <source>
        <dbReference type="PROSITE" id="PS50181"/>
    </source>
</evidence>
<keyword evidence="4" id="KW-1185">Reference proteome</keyword>
<sequence>MVRTRARSRSDWAQLPPDLLSQVFARLSSSSLASACQVCRAWHNQILQDAQHLLLKSDPCKAAVDFFLAKLPSLRSLSLLNTESAFMLHALTQISSITFSGSSHVPDMMPLTVLSGLKRLILGPVSLGRNPCLIKLTQLRELALLGSGETVPPDVLNTLLQQGSLEQLQLAYSYQAFKLELPDQPKTPLQSLLLSAQLGITQQTTAQLSRLKVLALMSIMDPLIPYGGTPVQPVWSALTGLEALSLACKHAPLDFRDLASLTSLRVLDLRRVPMFLSKDQIDAYMAFITTSQTLHLLANSNTTYPGTAAWSVQRMVDVTELAAVAEPLGIAEVPWSFTGRVRNHNLGLVLRNMSVAGRSCIGGATGSSASFLCSAAAPDRLSTEPGHPWRTLGMRLLCLRGRGLGEAGLLQAQLADARQHRPAPSGGAPLAGSYQHPRCTHHALYGYALTCRGTASDSPDASPEDAKLADLQRKVETESWVLLVLVVAGCAIAVVESLPRLLEVPQKH</sequence>
<dbReference type="SMART" id="SM00256">
    <property type="entry name" value="FBOX"/>
    <property type="match status" value="1"/>
</dbReference>
<comment type="subcellular location">
    <subcellularLocation>
        <location evidence="1">Cytoplasm</location>
        <location evidence="1">Cytoskeleton</location>
        <location evidence="1">Cilium axoneme</location>
    </subcellularLocation>
</comment>